<dbReference type="AlphaFoldDB" id="A0A6N8J8G7"/>
<dbReference type="Proteomes" id="UP000468388">
    <property type="component" value="Unassembled WGS sequence"/>
</dbReference>
<reference evidence="1 2" key="1">
    <citation type="submission" date="2019-12" db="EMBL/GenBank/DDBJ databases">
        <title>The draft genomic sequence of strain Chitinophaga oryziterrae JCM 16595.</title>
        <authorList>
            <person name="Zhang X."/>
        </authorList>
    </citation>
    <scope>NUCLEOTIDE SEQUENCE [LARGE SCALE GENOMIC DNA]</scope>
    <source>
        <strain evidence="1 2">JCM 16595</strain>
    </source>
</reference>
<evidence type="ECO:0000313" key="2">
    <source>
        <dbReference type="Proteomes" id="UP000468388"/>
    </source>
</evidence>
<name>A0A6N8J8G7_9BACT</name>
<comment type="caution">
    <text evidence="1">The sequence shown here is derived from an EMBL/GenBank/DDBJ whole genome shotgun (WGS) entry which is preliminary data.</text>
</comment>
<dbReference type="OrthoDB" id="645138at2"/>
<keyword evidence="2" id="KW-1185">Reference proteome</keyword>
<evidence type="ECO:0000313" key="1">
    <source>
        <dbReference type="EMBL" id="MVT40808.1"/>
    </source>
</evidence>
<dbReference type="RefSeq" id="WP_157299442.1">
    <property type="nucleotide sequence ID" value="NZ_BAAAZB010000010.1"/>
</dbReference>
<gene>
    <name evidence="1" type="ORF">GO495_09480</name>
</gene>
<organism evidence="1 2">
    <name type="scientific">Chitinophaga oryziterrae</name>
    <dbReference type="NCBI Taxonomy" id="1031224"/>
    <lineage>
        <taxon>Bacteria</taxon>
        <taxon>Pseudomonadati</taxon>
        <taxon>Bacteroidota</taxon>
        <taxon>Chitinophagia</taxon>
        <taxon>Chitinophagales</taxon>
        <taxon>Chitinophagaceae</taxon>
        <taxon>Chitinophaga</taxon>
    </lineage>
</organism>
<dbReference type="EMBL" id="WRXO01000002">
    <property type="protein sequence ID" value="MVT40808.1"/>
    <property type="molecule type" value="Genomic_DNA"/>
</dbReference>
<sequence length="251" mass="26827">MPKQLSTGKIKGTIGDLTFYKSQDGLMVKQKSEVSADRIATDPAYARTRENGREFGRAGKTGKVIRAAFSSLLSQVADNRVVSRLLQAIMVAQKSDTTSVRGERSIITGDATLLERFDFNIKSPLGAVLLAQFSAAVNRVTGAMTITIPAFVPVKTIKAPDGATHFKVLGAAAAIDFVDETFVTASSASASIAYGLQEEGEVTLTQNLPANSEDHLFLVLGIEFYQQFNGSLYPLNSGNFNALTIVKVDAA</sequence>
<protein>
    <submittedName>
        <fullName evidence="1">Uncharacterized protein</fullName>
    </submittedName>
</protein>
<accession>A0A6N8J8G7</accession>
<proteinExistence type="predicted"/>